<dbReference type="OrthoDB" id="613827at2"/>
<organism evidence="1 2">
    <name type="scientific">Sphingobacterium humi</name>
    <dbReference type="NCBI Taxonomy" id="1796905"/>
    <lineage>
        <taxon>Bacteria</taxon>
        <taxon>Pseudomonadati</taxon>
        <taxon>Bacteroidota</taxon>
        <taxon>Sphingobacteriia</taxon>
        <taxon>Sphingobacteriales</taxon>
        <taxon>Sphingobacteriaceae</taxon>
        <taxon>Sphingobacterium</taxon>
    </lineage>
</organism>
<dbReference type="EMBL" id="WSQA01000006">
    <property type="protein sequence ID" value="MVZ62212.1"/>
    <property type="molecule type" value="Genomic_DNA"/>
</dbReference>
<proteinExistence type="predicted"/>
<dbReference type="AlphaFoldDB" id="A0A6N8L353"/>
<gene>
    <name evidence="1" type="ORF">GQF63_09285</name>
</gene>
<accession>A0A6N8L353</accession>
<evidence type="ECO:0000313" key="2">
    <source>
        <dbReference type="Proteomes" id="UP000435036"/>
    </source>
</evidence>
<evidence type="ECO:0000313" key="1">
    <source>
        <dbReference type="EMBL" id="MVZ62212.1"/>
    </source>
</evidence>
<protein>
    <recommendedName>
        <fullName evidence="3">Beta-hexosaminidase bacterial type N-terminal domain-containing protein</fullName>
    </recommendedName>
</protein>
<dbReference type="SUPFAM" id="SSF51445">
    <property type="entry name" value="(Trans)glycosidases"/>
    <property type="match status" value="1"/>
</dbReference>
<name>A0A6N8L353_9SPHI</name>
<evidence type="ECO:0008006" key="3">
    <source>
        <dbReference type="Google" id="ProtNLM"/>
    </source>
</evidence>
<sequence>MRLNKEQAVSDSQWERSYLTVIRRNWHLLPKSQLLVLMDWTAEHLEFTLIEDDFFYIKLGSLKPQCDPIDYKSSMAALDKSKLAAFKKRLNTVFPKGLPEQKEPYFHFVKELSQPEAHPPGNGQQASLFSPRIAYPYFALFGDPLLSESTESYPDAYLDRMHAKGVDSIWMHIVLSKITPFPWDETQSKNWDKRLANLAKLADRANAKGIKIFLYLNEPRNQSEAFFKKYPQLRGSGNSVCTSLPEVQEYLSSSLALISERVPGLGGFFSITASENPTHCWSHYKGNECPRCGPKGAGQVIADLNNLYVSAIQTGYEKLQAQGKAGKHQSPRLIVWDWGWVDGLADIILPKLKNHNLSYMCVSEWSLPIERGGIKSAVGEYSISSIGPGPRASKHWSIAKAHNIACMAKIQANNSWEIGAVPYIPALYNVGEHISNLRKAGVTGLMLGWSLGGFPSPNLALVDKLGRNKDMSMEQAIAEVATERYGPYAEVVNDAWKKFSMAFREFPYHISVVYNAPLQSGPSNLLWSKNTGYRATMVGLPYDDLTTWRSIYPEEIFTQQLGKVCAGFQEGILLLKKNLEGQSASAYTYALQREVSVAEAIFLHYKSIINQANFIIKRRELENDRSAATLKAIRDILQNEMQVALALASVQSADSRIGFEASNHYFYVPQDLYEKALNCSDLIDFYAG</sequence>
<reference evidence="1 2" key="1">
    <citation type="submission" date="2019-12" db="EMBL/GenBank/DDBJ databases">
        <authorList>
            <person name="Dong K."/>
        </authorList>
    </citation>
    <scope>NUCLEOTIDE SEQUENCE [LARGE SCALE GENOMIC DNA]</scope>
    <source>
        <strain evidence="1 2">JCM 31225</strain>
    </source>
</reference>
<keyword evidence="2" id="KW-1185">Reference proteome</keyword>
<dbReference type="InterPro" id="IPR017853">
    <property type="entry name" value="GH"/>
</dbReference>
<comment type="caution">
    <text evidence="1">The sequence shown here is derived from an EMBL/GenBank/DDBJ whole genome shotgun (WGS) entry which is preliminary data.</text>
</comment>
<dbReference type="Proteomes" id="UP000435036">
    <property type="component" value="Unassembled WGS sequence"/>
</dbReference>